<evidence type="ECO:0000259" key="7">
    <source>
        <dbReference type="Pfam" id="PF01368"/>
    </source>
</evidence>
<dbReference type="Pfam" id="PF01368">
    <property type="entry name" value="DHH"/>
    <property type="match status" value="1"/>
</dbReference>
<keyword evidence="3" id="KW-0540">Nuclease</keyword>
<dbReference type="NCBIfam" id="TIGR00644">
    <property type="entry name" value="recJ"/>
    <property type="match status" value="1"/>
</dbReference>
<dbReference type="GO" id="GO:0003676">
    <property type="term" value="F:nucleic acid binding"/>
    <property type="evidence" value="ECO:0007669"/>
    <property type="project" value="InterPro"/>
</dbReference>
<evidence type="ECO:0000313" key="11">
    <source>
        <dbReference type="Proteomes" id="UP000276103"/>
    </source>
</evidence>
<protein>
    <recommendedName>
        <fullName evidence="2">Single-stranded-DNA-specific exonuclease RecJ</fullName>
    </recommendedName>
</protein>
<dbReference type="PANTHER" id="PTHR30255:SF2">
    <property type="entry name" value="SINGLE-STRANDED-DNA-SPECIFIC EXONUCLEASE RECJ"/>
    <property type="match status" value="1"/>
</dbReference>
<evidence type="ECO:0000259" key="9">
    <source>
        <dbReference type="Pfam" id="PF17768"/>
    </source>
</evidence>
<keyword evidence="5" id="KW-0269">Exonuclease</keyword>
<dbReference type="SUPFAM" id="SSF64182">
    <property type="entry name" value="DHH phosphoesterases"/>
    <property type="match status" value="1"/>
</dbReference>
<organism evidence="10 11">
    <name type="scientific">Trichormus variabilis SAG 1403-4b</name>
    <dbReference type="NCBI Taxonomy" id="447716"/>
    <lineage>
        <taxon>Bacteria</taxon>
        <taxon>Bacillati</taxon>
        <taxon>Cyanobacteriota</taxon>
        <taxon>Cyanophyceae</taxon>
        <taxon>Nostocales</taxon>
        <taxon>Nostocaceae</taxon>
        <taxon>Trichormus</taxon>
    </lineage>
</organism>
<proteinExistence type="inferred from homology"/>
<dbReference type="InterPro" id="IPR041122">
    <property type="entry name" value="RecJ_OB"/>
</dbReference>
<dbReference type="Gene3D" id="3.90.1640.30">
    <property type="match status" value="1"/>
</dbReference>
<dbReference type="GO" id="GO:0006310">
    <property type="term" value="P:DNA recombination"/>
    <property type="evidence" value="ECO:0007669"/>
    <property type="project" value="InterPro"/>
</dbReference>
<evidence type="ECO:0000256" key="6">
    <source>
        <dbReference type="SAM" id="MobiDB-lite"/>
    </source>
</evidence>
<dbReference type="Pfam" id="PF02272">
    <property type="entry name" value="DHHA1"/>
    <property type="match status" value="1"/>
</dbReference>
<dbReference type="GO" id="GO:0006281">
    <property type="term" value="P:DNA repair"/>
    <property type="evidence" value="ECO:0007669"/>
    <property type="project" value="InterPro"/>
</dbReference>
<dbReference type="InterPro" id="IPR003156">
    <property type="entry name" value="DHHA1_dom"/>
</dbReference>
<accession>A0A433USH1</accession>
<reference evidence="10 11" key="1">
    <citation type="journal article" date="2019" name="Genome Biol. Evol.">
        <title>Day and night: Metabolic profiles and evolutionary relationships of six axenic non-marine cyanobacteria.</title>
        <authorList>
            <person name="Will S.E."/>
            <person name="Henke P."/>
            <person name="Boedeker C."/>
            <person name="Huang S."/>
            <person name="Brinkmann H."/>
            <person name="Rohde M."/>
            <person name="Jarek M."/>
            <person name="Friedl T."/>
            <person name="Seufert S."/>
            <person name="Schumacher M."/>
            <person name="Overmann J."/>
            <person name="Neumann-Schaal M."/>
            <person name="Petersen J."/>
        </authorList>
    </citation>
    <scope>NUCLEOTIDE SEQUENCE [LARGE SCALE GENOMIC DNA]</scope>
    <source>
        <strain evidence="10 11">SAG 1403-4b</strain>
    </source>
</reference>
<keyword evidence="4" id="KW-0378">Hydrolase</keyword>
<dbReference type="OrthoDB" id="9809852at2"/>
<dbReference type="EMBL" id="RSCM01000006">
    <property type="protein sequence ID" value="RUS96791.1"/>
    <property type="molecule type" value="Genomic_DNA"/>
</dbReference>
<evidence type="ECO:0000313" key="10">
    <source>
        <dbReference type="EMBL" id="RUS96791.1"/>
    </source>
</evidence>
<dbReference type="AlphaFoldDB" id="A0A433USH1"/>
<dbReference type="RefSeq" id="WP_127053984.1">
    <property type="nucleotide sequence ID" value="NZ_RSCM01000006.1"/>
</dbReference>
<gene>
    <name evidence="10" type="ORF">DSM107003_21970</name>
</gene>
<dbReference type="PANTHER" id="PTHR30255">
    <property type="entry name" value="SINGLE-STRANDED-DNA-SPECIFIC EXONUCLEASE RECJ"/>
    <property type="match status" value="1"/>
</dbReference>
<evidence type="ECO:0000256" key="1">
    <source>
        <dbReference type="ARBA" id="ARBA00005915"/>
    </source>
</evidence>
<evidence type="ECO:0000256" key="5">
    <source>
        <dbReference type="ARBA" id="ARBA00022839"/>
    </source>
</evidence>
<evidence type="ECO:0000256" key="2">
    <source>
        <dbReference type="ARBA" id="ARBA00019841"/>
    </source>
</evidence>
<dbReference type="Pfam" id="PF17768">
    <property type="entry name" value="RecJ_OB"/>
    <property type="match status" value="1"/>
</dbReference>
<dbReference type="InterPro" id="IPR001667">
    <property type="entry name" value="DDH_dom"/>
</dbReference>
<dbReference type="GO" id="GO:0008409">
    <property type="term" value="F:5'-3' exonuclease activity"/>
    <property type="evidence" value="ECO:0007669"/>
    <property type="project" value="InterPro"/>
</dbReference>
<dbReference type="InterPro" id="IPR038763">
    <property type="entry name" value="DHH_sf"/>
</dbReference>
<feature type="domain" description="DDH" evidence="7">
    <location>
        <begin position="96"/>
        <end position="246"/>
    </location>
</feature>
<evidence type="ECO:0000256" key="3">
    <source>
        <dbReference type="ARBA" id="ARBA00022722"/>
    </source>
</evidence>
<dbReference type="InterPro" id="IPR004610">
    <property type="entry name" value="RecJ"/>
</dbReference>
<evidence type="ECO:0000256" key="4">
    <source>
        <dbReference type="ARBA" id="ARBA00022801"/>
    </source>
</evidence>
<dbReference type="Proteomes" id="UP000276103">
    <property type="component" value="Unassembled WGS sequence"/>
</dbReference>
<comment type="caution">
    <text evidence="10">The sequence shown here is derived from an EMBL/GenBank/DDBJ whole genome shotgun (WGS) entry which is preliminary data.</text>
</comment>
<feature type="region of interest" description="Disordered" evidence="6">
    <location>
        <begin position="287"/>
        <end position="306"/>
    </location>
</feature>
<dbReference type="InterPro" id="IPR051673">
    <property type="entry name" value="SSDNA_exonuclease_RecJ"/>
</dbReference>
<feature type="domain" description="DHHA1" evidence="8">
    <location>
        <begin position="382"/>
        <end position="475"/>
    </location>
</feature>
<dbReference type="Gene3D" id="3.10.310.30">
    <property type="match status" value="1"/>
</dbReference>
<evidence type="ECO:0000259" key="8">
    <source>
        <dbReference type="Pfam" id="PF02272"/>
    </source>
</evidence>
<name>A0A433USH1_ANAVA</name>
<sequence length="691" mass="76040">MLDRPVTEIVKPIKRLPNQRWQIALQNPELAEKLANLTNLSPIVSQLLINRGIGTPEAAQAFLNPESLNLPSPLEDFPDLAMSVELLESAIANQEKISICGDYDADGMTSTALLLRSLRALGANVDYAIPSRMHEGYGINNRIVEEFHSEGVGLILTVDNGISAFEPIARARELGLKVIITDHHDIPPKLPPANAILNPKLIAESSPYRGVAGVGVAYILAVCLAQQLGELKGLVQPMLALFTLGTIADLAPLTGVNRRWVKRGLKLLPKSNLPGVQALIQVAGVQASEGESSPKSQIPNPKSLKPEDIGFRLGPRINAIGRIGNPQTVIELLTTDDMGLALSRAMQCEQINIQRQQMCEEIEQEAIAIVEDLYVHSLQKDRVLVVVKDNWHHGVIGIVASRLLERYGVPVFIGTYENASIIRGSARGIPEFNVFAALEYCRDLLGKFGGHKAAGGFSLPADNLLSVRSRLSEFANQCLEPQHLKPLLKIDAQANLNHINQELYQQLNIFHPCGIENPDPVFWTANAQIIEQKIVGKGHIKLTVAQTIDDQQYKIKAIAWRWGDYFPLPARVDVAYKLRENNFNGNTTIEMELAGVRLPSQFSIFFNPPTTKLRANFEYKQRQYTCGVYQNGVGSELRVKNSEGKVLVMQPGDNMGLLGINRQDAQKVNLSLPQYDGIVQAAVQALSVLNE</sequence>
<keyword evidence="11" id="KW-1185">Reference proteome</keyword>
<feature type="domain" description="RecJ OB" evidence="9">
    <location>
        <begin position="490"/>
        <end position="593"/>
    </location>
</feature>
<comment type="similarity">
    <text evidence="1">Belongs to the RecJ family.</text>
</comment>
<feature type="compositionally biased region" description="Polar residues" evidence="6">
    <location>
        <begin position="289"/>
        <end position="300"/>
    </location>
</feature>